<dbReference type="EMBL" id="LQYG01000107">
    <property type="protein sequence ID" value="KYC59638.1"/>
    <property type="molecule type" value="Genomic_DNA"/>
</dbReference>
<dbReference type="AlphaFoldDB" id="A0A150JRA5"/>
<dbReference type="PATRIC" id="fig|1398.26.peg.1295"/>
<sequence length="60" mass="7013">MPTYKNLLFGIRKPVVFQIRTGRKSAPSKMAGEFVGFCAFPRNNHLYQFMFRGRITVHHI</sequence>
<protein>
    <submittedName>
        <fullName evidence="1">Uncharacterized protein</fullName>
    </submittedName>
</protein>
<evidence type="ECO:0000313" key="1">
    <source>
        <dbReference type="EMBL" id="KYC59638.1"/>
    </source>
</evidence>
<name>A0A150JRA5_HEYCO</name>
<gene>
    <name evidence="1" type="ORF">B4098_0012</name>
</gene>
<proteinExistence type="predicted"/>
<accession>A0A150JRA5</accession>
<organism evidence="1 2">
    <name type="scientific">Heyndrickxia coagulans</name>
    <name type="common">Weizmannia coagulans</name>
    <dbReference type="NCBI Taxonomy" id="1398"/>
    <lineage>
        <taxon>Bacteria</taxon>
        <taxon>Bacillati</taxon>
        <taxon>Bacillota</taxon>
        <taxon>Bacilli</taxon>
        <taxon>Bacillales</taxon>
        <taxon>Bacillaceae</taxon>
        <taxon>Heyndrickxia</taxon>
    </lineage>
</organism>
<comment type="caution">
    <text evidence="1">The sequence shown here is derived from an EMBL/GenBank/DDBJ whole genome shotgun (WGS) entry which is preliminary data.</text>
</comment>
<evidence type="ECO:0000313" key="2">
    <source>
        <dbReference type="Proteomes" id="UP000075288"/>
    </source>
</evidence>
<dbReference type="Proteomes" id="UP000075288">
    <property type="component" value="Unassembled WGS sequence"/>
</dbReference>
<reference evidence="1 2" key="1">
    <citation type="submission" date="2016-01" db="EMBL/GenBank/DDBJ databases">
        <title>Genome Sequences of Twelve Sporeforming Bacillus Species Isolated from Foods.</title>
        <authorList>
            <person name="Berendsen E.M."/>
            <person name="Wells-Bennik M.H."/>
            <person name="Krawcyk A.O."/>
            <person name="De Jong A."/>
            <person name="Holsappel S."/>
            <person name="Eijlander R.T."/>
            <person name="Kuipers O.P."/>
        </authorList>
    </citation>
    <scope>NUCLEOTIDE SEQUENCE [LARGE SCALE GENOMIC DNA]</scope>
    <source>
        <strain evidence="1 2">B4098</strain>
    </source>
</reference>